<protein>
    <submittedName>
        <fullName evidence="1">Uncharacterized protein</fullName>
    </submittedName>
</protein>
<dbReference type="EMBL" id="BLXT01001882">
    <property type="protein sequence ID" value="GFN88810.1"/>
    <property type="molecule type" value="Genomic_DNA"/>
</dbReference>
<evidence type="ECO:0000313" key="1">
    <source>
        <dbReference type="EMBL" id="GFN88810.1"/>
    </source>
</evidence>
<name>A0AAV3Z2K0_9GAST</name>
<proteinExistence type="predicted"/>
<gene>
    <name evidence="1" type="ORF">PoB_001531600</name>
</gene>
<evidence type="ECO:0000313" key="2">
    <source>
        <dbReference type="Proteomes" id="UP000735302"/>
    </source>
</evidence>
<sequence>MIVSPDRPRGFLLRKQCRCGTVDSKSALRSVGTILSRVRALPPAPWPGGGPESLKSPCCGLAIHKDQTNLKPPSFFPLTCTWREAVKEGQEVKRLSTFIFRTLCAVVLV</sequence>
<organism evidence="1 2">
    <name type="scientific">Plakobranchus ocellatus</name>
    <dbReference type="NCBI Taxonomy" id="259542"/>
    <lineage>
        <taxon>Eukaryota</taxon>
        <taxon>Metazoa</taxon>
        <taxon>Spiralia</taxon>
        <taxon>Lophotrochozoa</taxon>
        <taxon>Mollusca</taxon>
        <taxon>Gastropoda</taxon>
        <taxon>Heterobranchia</taxon>
        <taxon>Euthyneura</taxon>
        <taxon>Panpulmonata</taxon>
        <taxon>Sacoglossa</taxon>
        <taxon>Placobranchoidea</taxon>
        <taxon>Plakobranchidae</taxon>
        <taxon>Plakobranchus</taxon>
    </lineage>
</organism>
<keyword evidence="2" id="KW-1185">Reference proteome</keyword>
<comment type="caution">
    <text evidence="1">The sequence shown here is derived from an EMBL/GenBank/DDBJ whole genome shotgun (WGS) entry which is preliminary data.</text>
</comment>
<dbReference type="Proteomes" id="UP000735302">
    <property type="component" value="Unassembled WGS sequence"/>
</dbReference>
<reference evidence="1 2" key="1">
    <citation type="journal article" date="2021" name="Elife">
        <title>Chloroplast acquisition without the gene transfer in kleptoplastic sea slugs, Plakobranchus ocellatus.</title>
        <authorList>
            <person name="Maeda T."/>
            <person name="Takahashi S."/>
            <person name="Yoshida T."/>
            <person name="Shimamura S."/>
            <person name="Takaki Y."/>
            <person name="Nagai Y."/>
            <person name="Toyoda A."/>
            <person name="Suzuki Y."/>
            <person name="Arimoto A."/>
            <person name="Ishii H."/>
            <person name="Satoh N."/>
            <person name="Nishiyama T."/>
            <person name="Hasebe M."/>
            <person name="Maruyama T."/>
            <person name="Minagawa J."/>
            <person name="Obokata J."/>
            <person name="Shigenobu S."/>
        </authorList>
    </citation>
    <scope>NUCLEOTIDE SEQUENCE [LARGE SCALE GENOMIC DNA]</scope>
</reference>
<dbReference type="AlphaFoldDB" id="A0AAV3Z2K0"/>
<accession>A0AAV3Z2K0</accession>